<evidence type="ECO:0000256" key="1">
    <source>
        <dbReference type="SAM" id="MobiDB-lite"/>
    </source>
</evidence>
<accession>A0A1B0B0J1</accession>
<feature type="compositionally biased region" description="Basic and acidic residues" evidence="1">
    <location>
        <begin position="152"/>
        <end position="161"/>
    </location>
</feature>
<name>A0A1B0B0J1_9MUSC</name>
<reference evidence="3" key="1">
    <citation type="submission" date="2015-01" db="EMBL/GenBank/DDBJ databases">
        <authorList>
            <person name="Aksoy S."/>
            <person name="Warren W."/>
            <person name="Wilson R.K."/>
        </authorList>
    </citation>
    <scope>NUCLEOTIDE SEQUENCE [LARGE SCALE GENOMIC DNA]</scope>
    <source>
        <strain evidence="3">IAEA</strain>
    </source>
</reference>
<feature type="compositionally biased region" description="Basic and acidic residues" evidence="1">
    <location>
        <begin position="76"/>
        <end position="85"/>
    </location>
</feature>
<keyword evidence="3" id="KW-1185">Reference proteome</keyword>
<dbReference type="EnsemblMetazoa" id="GPPI014847-RA">
    <property type="protein sequence ID" value="GPPI014847-PA"/>
    <property type="gene ID" value="GPPI014847"/>
</dbReference>
<feature type="region of interest" description="Disordered" evidence="1">
    <location>
        <begin position="65"/>
        <end position="90"/>
    </location>
</feature>
<dbReference type="VEuPathDB" id="VectorBase:GPPI014847"/>
<dbReference type="EMBL" id="JXJN01006766">
    <property type="status" value="NOT_ANNOTATED_CDS"/>
    <property type="molecule type" value="Genomic_DNA"/>
</dbReference>
<dbReference type="EMBL" id="JXJN01006765">
    <property type="status" value="NOT_ANNOTATED_CDS"/>
    <property type="molecule type" value="Genomic_DNA"/>
</dbReference>
<dbReference type="Proteomes" id="UP000092460">
    <property type="component" value="Unassembled WGS sequence"/>
</dbReference>
<evidence type="ECO:0000313" key="2">
    <source>
        <dbReference type="EnsemblMetazoa" id="GPPI014847-PA"/>
    </source>
</evidence>
<protein>
    <submittedName>
        <fullName evidence="2">Uncharacterized protein</fullName>
    </submittedName>
</protein>
<sequence length="161" mass="18057">MVKYQVQVQVAAFLVALLGAYEVKGLSMWSSETAIASFQIGVFLSGINYYCYAIRSAREENAVEEESAFNKSTVQELEKDNEKISKTNTDYSSNLTANVNAVENSVRSSKLENADIYKKEMQTIEASESIGPEYRSVISNSDLAAHKKTTRNSKELRKYKK</sequence>
<organism evidence="2 3">
    <name type="scientific">Glossina palpalis gambiensis</name>
    <dbReference type="NCBI Taxonomy" id="67801"/>
    <lineage>
        <taxon>Eukaryota</taxon>
        <taxon>Metazoa</taxon>
        <taxon>Ecdysozoa</taxon>
        <taxon>Arthropoda</taxon>
        <taxon>Hexapoda</taxon>
        <taxon>Insecta</taxon>
        <taxon>Pterygota</taxon>
        <taxon>Neoptera</taxon>
        <taxon>Endopterygota</taxon>
        <taxon>Diptera</taxon>
        <taxon>Brachycera</taxon>
        <taxon>Muscomorpha</taxon>
        <taxon>Hippoboscoidea</taxon>
        <taxon>Glossinidae</taxon>
        <taxon>Glossina</taxon>
    </lineage>
</organism>
<evidence type="ECO:0000313" key="3">
    <source>
        <dbReference type="Proteomes" id="UP000092460"/>
    </source>
</evidence>
<dbReference type="AlphaFoldDB" id="A0A1B0B0J1"/>
<reference evidence="2" key="2">
    <citation type="submission" date="2020-05" db="UniProtKB">
        <authorList>
            <consortium name="EnsemblMetazoa"/>
        </authorList>
    </citation>
    <scope>IDENTIFICATION</scope>
    <source>
        <strain evidence="2">IAEA</strain>
    </source>
</reference>
<feature type="region of interest" description="Disordered" evidence="1">
    <location>
        <begin position="141"/>
        <end position="161"/>
    </location>
</feature>
<proteinExistence type="predicted"/>